<protein>
    <submittedName>
        <fullName evidence="2">(northern house mosquito) hypothetical protein</fullName>
    </submittedName>
</protein>
<evidence type="ECO:0000256" key="1">
    <source>
        <dbReference type="SAM" id="Phobius"/>
    </source>
</evidence>
<keyword evidence="1" id="KW-1133">Transmembrane helix</keyword>
<proteinExistence type="predicted"/>
<keyword evidence="1" id="KW-0472">Membrane</keyword>
<dbReference type="EMBL" id="HBUE01043007">
    <property type="protein sequence ID" value="CAG6461495.1"/>
    <property type="molecule type" value="Transcribed_RNA"/>
</dbReference>
<accession>A0A8D8ASM5</accession>
<organism evidence="2">
    <name type="scientific">Culex pipiens</name>
    <name type="common">House mosquito</name>
    <dbReference type="NCBI Taxonomy" id="7175"/>
    <lineage>
        <taxon>Eukaryota</taxon>
        <taxon>Metazoa</taxon>
        <taxon>Ecdysozoa</taxon>
        <taxon>Arthropoda</taxon>
        <taxon>Hexapoda</taxon>
        <taxon>Insecta</taxon>
        <taxon>Pterygota</taxon>
        <taxon>Neoptera</taxon>
        <taxon>Endopterygota</taxon>
        <taxon>Diptera</taxon>
        <taxon>Nematocera</taxon>
        <taxon>Culicoidea</taxon>
        <taxon>Culicidae</taxon>
        <taxon>Culicinae</taxon>
        <taxon>Culicini</taxon>
        <taxon>Culex</taxon>
        <taxon>Culex</taxon>
    </lineage>
</organism>
<reference evidence="2" key="1">
    <citation type="submission" date="2021-05" db="EMBL/GenBank/DDBJ databases">
        <authorList>
            <person name="Alioto T."/>
            <person name="Alioto T."/>
            <person name="Gomez Garrido J."/>
        </authorList>
    </citation>
    <scope>NUCLEOTIDE SEQUENCE</scope>
</reference>
<evidence type="ECO:0000313" key="2">
    <source>
        <dbReference type="EMBL" id="CAG6461495.1"/>
    </source>
</evidence>
<sequence length="100" mass="11138">MSASTTMTTRSSNRDAICSVTAPVVLLGFPSVMPLTRMLALRRSRPRRSKACLLISEFMQAESTIARTSWKTLFLPITLTTAVGSKLMKFTERLVRRSVT</sequence>
<dbReference type="AlphaFoldDB" id="A0A8D8ASM5"/>
<feature type="transmembrane region" description="Helical" evidence="1">
    <location>
        <begin position="20"/>
        <end position="40"/>
    </location>
</feature>
<keyword evidence="1" id="KW-0812">Transmembrane</keyword>
<name>A0A8D8ASM5_CULPI</name>